<dbReference type="InterPro" id="IPR029058">
    <property type="entry name" value="AB_hydrolase_fold"/>
</dbReference>
<dbReference type="InterPro" id="IPR016986">
    <property type="entry name" value="UCP031982_abhydr"/>
</dbReference>
<dbReference type="InterPro" id="IPR050261">
    <property type="entry name" value="FrsA_esterase"/>
</dbReference>
<dbReference type="RefSeq" id="WP_316701525.1">
    <property type="nucleotide sequence ID" value="NZ_CP136336.1"/>
</dbReference>
<organism evidence="2 3">
    <name type="scientific">Piscinibacter gummiphilus</name>
    <dbReference type="NCBI Taxonomy" id="946333"/>
    <lineage>
        <taxon>Bacteria</taxon>
        <taxon>Pseudomonadati</taxon>
        <taxon>Pseudomonadota</taxon>
        <taxon>Betaproteobacteria</taxon>
        <taxon>Burkholderiales</taxon>
        <taxon>Sphaerotilaceae</taxon>
        <taxon>Piscinibacter</taxon>
    </lineage>
</organism>
<evidence type="ECO:0000313" key="3">
    <source>
        <dbReference type="Proteomes" id="UP001303946"/>
    </source>
</evidence>
<keyword evidence="3" id="KW-1185">Reference proteome</keyword>
<protein>
    <recommendedName>
        <fullName evidence="4">Dienelactone hydrolase</fullName>
    </recommendedName>
</protein>
<sequence>MTFRFASTLAGLALAALCASQTSAQVGLQRESWTVQKADGAADTVPGMVWYPTAASSEAHRFGPFQVQAALGAPPTPGRHPLVLFSHGNGGTEIGHAWLAETLVSAGYLVVAIRHPGSNYQDMSAKGRPIYFTERPRHLTKVLDQLLASERWAPLIDATRIAAVGTSAGGHTVLALAGARPDPTRPARHCSVQGRGLDDDVTMCLQGGFTKAQPAPAPQEPGQPVDRRDPRIRAVVADSPLEMGLAAESLAGISVPLLVQYGALDDNLVPRIHAEALCAALPKATCYRDERAGHHAIFQTGTGRLGPPGLDPAADPDGFDRAAWQAAAGPRITAFLNAALR</sequence>
<dbReference type="PANTHER" id="PTHR22946">
    <property type="entry name" value="DIENELACTONE HYDROLASE DOMAIN-CONTAINING PROTEIN-RELATED"/>
    <property type="match status" value="1"/>
</dbReference>
<feature type="chain" id="PRO_5046566736" description="Dienelactone hydrolase" evidence="1">
    <location>
        <begin position="25"/>
        <end position="341"/>
    </location>
</feature>
<feature type="signal peptide" evidence="1">
    <location>
        <begin position="1"/>
        <end position="24"/>
    </location>
</feature>
<gene>
    <name evidence="2" type="ORF">RXV79_01255</name>
</gene>
<proteinExistence type="predicted"/>
<name>A0ABZ0CUQ4_9BURK</name>
<reference evidence="2 3" key="1">
    <citation type="submission" date="2023-10" db="EMBL/GenBank/DDBJ databases">
        <title>Bacteria for the degradation of biodegradable plastic PBAT(Polybutylene adipate terephthalate).</title>
        <authorList>
            <person name="Weon H.-Y."/>
            <person name="Yeon J."/>
        </authorList>
    </citation>
    <scope>NUCLEOTIDE SEQUENCE [LARGE SCALE GENOMIC DNA]</scope>
    <source>
        <strain evidence="2 3">SBD 7-3</strain>
    </source>
</reference>
<keyword evidence="1" id="KW-0732">Signal</keyword>
<evidence type="ECO:0000313" key="2">
    <source>
        <dbReference type="EMBL" id="WOB08695.1"/>
    </source>
</evidence>
<dbReference type="PIRSF" id="PIRSF031982">
    <property type="entry name" value="UCP031982_abhydr"/>
    <property type="match status" value="1"/>
</dbReference>
<evidence type="ECO:0000256" key="1">
    <source>
        <dbReference type="SAM" id="SignalP"/>
    </source>
</evidence>
<dbReference type="Proteomes" id="UP001303946">
    <property type="component" value="Chromosome"/>
</dbReference>
<dbReference type="SUPFAM" id="SSF53474">
    <property type="entry name" value="alpha/beta-Hydrolases"/>
    <property type="match status" value="1"/>
</dbReference>
<accession>A0ABZ0CUQ4</accession>
<dbReference type="Gene3D" id="3.40.50.1820">
    <property type="entry name" value="alpha/beta hydrolase"/>
    <property type="match status" value="1"/>
</dbReference>
<dbReference type="EMBL" id="CP136336">
    <property type="protein sequence ID" value="WOB08695.1"/>
    <property type="molecule type" value="Genomic_DNA"/>
</dbReference>
<evidence type="ECO:0008006" key="4">
    <source>
        <dbReference type="Google" id="ProtNLM"/>
    </source>
</evidence>